<dbReference type="PANTHER" id="PTHR30137">
    <property type="entry name" value="LUCIFERASE-LIKE MONOOXYGENASE"/>
    <property type="match status" value="1"/>
</dbReference>
<dbReference type="GO" id="GO:0005829">
    <property type="term" value="C:cytosol"/>
    <property type="evidence" value="ECO:0007669"/>
    <property type="project" value="TreeGrafter"/>
</dbReference>
<dbReference type="SUPFAM" id="SSF51679">
    <property type="entry name" value="Bacterial luciferase-like"/>
    <property type="match status" value="1"/>
</dbReference>
<keyword evidence="7" id="KW-1185">Reference proteome</keyword>
<dbReference type="RefSeq" id="WP_163076499.1">
    <property type="nucleotide sequence ID" value="NZ_CP048630.1"/>
</dbReference>
<keyword evidence="2" id="KW-0285">Flavoprotein</keyword>
<feature type="domain" description="Luciferase-like" evidence="5">
    <location>
        <begin position="4"/>
        <end position="302"/>
    </location>
</feature>
<dbReference type="AlphaFoldDB" id="A0A6P1YPQ3"/>
<evidence type="ECO:0000256" key="2">
    <source>
        <dbReference type="ARBA" id="ARBA00022630"/>
    </source>
</evidence>
<dbReference type="KEGG" id="apra:G3A50_17825"/>
<evidence type="ECO:0000313" key="6">
    <source>
        <dbReference type="EMBL" id="QIB35359.1"/>
    </source>
</evidence>
<dbReference type="Proteomes" id="UP000464751">
    <property type="component" value="Chromosome"/>
</dbReference>
<evidence type="ECO:0000256" key="4">
    <source>
        <dbReference type="ARBA" id="ARBA00023033"/>
    </source>
</evidence>
<keyword evidence="3" id="KW-0560">Oxidoreductase</keyword>
<accession>A0A6P1YPQ3</accession>
<dbReference type="InterPro" id="IPR050766">
    <property type="entry name" value="Bact_Lucif_Oxidored"/>
</dbReference>
<dbReference type="InterPro" id="IPR036661">
    <property type="entry name" value="Luciferase-like_sf"/>
</dbReference>
<evidence type="ECO:0000259" key="5">
    <source>
        <dbReference type="Pfam" id="PF00296"/>
    </source>
</evidence>
<dbReference type="GO" id="GO:0016705">
    <property type="term" value="F:oxidoreductase activity, acting on paired donors, with incorporation or reduction of molecular oxygen"/>
    <property type="evidence" value="ECO:0007669"/>
    <property type="project" value="InterPro"/>
</dbReference>
<evidence type="ECO:0000313" key="7">
    <source>
        <dbReference type="Proteomes" id="UP000464751"/>
    </source>
</evidence>
<protein>
    <submittedName>
        <fullName evidence="6">LLM class flavin-dependent oxidoreductase</fullName>
    </submittedName>
</protein>
<reference evidence="6 7" key="1">
    <citation type="submission" date="2020-02" db="EMBL/GenBank/DDBJ databases">
        <authorList>
            <person name="Li G."/>
        </authorList>
    </citation>
    <scope>NUCLEOTIDE SEQUENCE [LARGE SCALE GENOMIC DNA]</scope>
    <source>
        <strain evidence="6 7">DSM 102029</strain>
    </source>
</reference>
<comment type="similarity">
    <text evidence="1">Belongs to the bacterial luciferase oxidoreductase family.</text>
</comment>
<sequence length="389" mass="43048">MSKTRFGIFMPPWNSPPTQNITTSLQRNLETIQWVDALGYDEAWVGEHHSAGSEIIADPMVFLAYVAAQTRSIKLGTGIVPLPYHNPYHVADRMILLDHLMRGRFMAGFGPGGLPSDAAMFGLEPAALRPALDHDLGVLMKLLTTTEPVSAKTDRYELVNAFCQVAPYTDPVFDVCVAATRSEAGPRIAGKHGLGLLSTGVISPKVGSPAPPLHWDAYAEEALKAGHTPDPSRWRLVVNVHVAETREQAIEDMRHGFDAFCEYTQKTIAMPSITAVGETFEERIAWMNETGIGVIGTPDDAVAFLQRLADRAGEFGCFLMLAHDWANREATMRHYELFARHVVPHFQPTRARLLAAERHARERHTTDLAKHTVAINAWLPPEQQLPPQN</sequence>
<evidence type="ECO:0000256" key="3">
    <source>
        <dbReference type="ARBA" id="ARBA00023002"/>
    </source>
</evidence>
<gene>
    <name evidence="6" type="ORF">G3A50_17825</name>
</gene>
<dbReference type="Pfam" id="PF00296">
    <property type="entry name" value="Bac_luciferase"/>
    <property type="match status" value="1"/>
</dbReference>
<dbReference type="PANTHER" id="PTHR30137:SF16">
    <property type="entry name" value="BLL0895 PROTEIN"/>
    <property type="match status" value="1"/>
</dbReference>
<organism evidence="6 7">
    <name type="scientific">Ancylobacter pratisalsi</name>
    <dbReference type="NCBI Taxonomy" id="1745854"/>
    <lineage>
        <taxon>Bacteria</taxon>
        <taxon>Pseudomonadati</taxon>
        <taxon>Pseudomonadota</taxon>
        <taxon>Alphaproteobacteria</taxon>
        <taxon>Hyphomicrobiales</taxon>
        <taxon>Xanthobacteraceae</taxon>
        <taxon>Ancylobacter</taxon>
    </lineage>
</organism>
<dbReference type="EMBL" id="CP048630">
    <property type="protein sequence ID" value="QIB35359.1"/>
    <property type="molecule type" value="Genomic_DNA"/>
</dbReference>
<proteinExistence type="inferred from homology"/>
<name>A0A6P1YPQ3_9HYPH</name>
<dbReference type="InterPro" id="IPR011251">
    <property type="entry name" value="Luciferase-like_dom"/>
</dbReference>
<evidence type="ECO:0000256" key="1">
    <source>
        <dbReference type="ARBA" id="ARBA00010426"/>
    </source>
</evidence>
<keyword evidence="4" id="KW-0503">Monooxygenase</keyword>
<dbReference type="Gene3D" id="3.20.20.30">
    <property type="entry name" value="Luciferase-like domain"/>
    <property type="match status" value="1"/>
</dbReference>
<dbReference type="GO" id="GO:0004497">
    <property type="term" value="F:monooxygenase activity"/>
    <property type="evidence" value="ECO:0007669"/>
    <property type="project" value="UniProtKB-KW"/>
</dbReference>